<feature type="region of interest" description="Disordered" evidence="5">
    <location>
        <begin position="532"/>
        <end position="578"/>
    </location>
</feature>
<dbReference type="Gene3D" id="1.25.40.10">
    <property type="entry name" value="Tetratricopeptide repeat domain"/>
    <property type="match status" value="1"/>
</dbReference>
<evidence type="ECO:0000256" key="4">
    <source>
        <dbReference type="SAM" id="Coils"/>
    </source>
</evidence>
<evidence type="ECO:0000256" key="1">
    <source>
        <dbReference type="ARBA" id="ARBA00022737"/>
    </source>
</evidence>
<dbReference type="InterPro" id="IPR000270">
    <property type="entry name" value="PB1_dom"/>
</dbReference>
<dbReference type="OrthoDB" id="4089968at2759"/>
<dbReference type="Gene3D" id="3.10.20.90">
    <property type="entry name" value="Phosphatidylinositol 3-kinase Catalytic Subunit, Chain A, domain 1"/>
    <property type="match status" value="1"/>
</dbReference>
<dbReference type="PROSITE" id="PS51745">
    <property type="entry name" value="PB1"/>
    <property type="match status" value="1"/>
</dbReference>
<accession>A0A0J9XF86</accession>
<keyword evidence="1" id="KW-0677">Repeat</keyword>
<dbReference type="PROSITE" id="PS50005">
    <property type="entry name" value="TPR"/>
    <property type="match status" value="1"/>
</dbReference>
<dbReference type="InterPro" id="IPR053793">
    <property type="entry name" value="PB1-like"/>
</dbReference>
<dbReference type="InterPro" id="IPR011990">
    <property type="entry name" value="TPR-like_helical_dom_sf"/>
</dbReference>
<reference evidence="7" key="1">
    <citation type="submission" date="2014-03" db="EMBL/GenBank/DDBJ databases">
        <authorList>
            <person name="Casaregola S."/>
        </authorList>
    </citation>
    <scope>NUCLEOTIDE SEQUENCE [LARGE SCALE GENOMIC DNA]</scope>
    <source>
        <strain evidence="7">CLIB 918</strain>
    </source>
</reference>
<dbReference type="InterPro" id="IPR019734">
    <property type="entry name" value="TPR_rpt"/>
</dbReference>
<evidence type="ECO:0000313" key="7">
    <source>
        <dbReference type="EMBL" id="CDO56037.1"/>
    </source>
</evidence>
<evidence type="ECO:0000256" key="3">
    <source>
        <dbReference type="PROSITE-ProRule" id="PRU00339"/>
    </source>
</evidence>
<dbReference type="InterPro" id="IPR051864">
    <property type="entry name" value="NCF2_NOXA1"/>
</dbReference>
<dbReference type="SMART" id="SM00028">
    <property type="entry name" value="TPR"/>
    <property type="match status" value="2"/>
</dbReference>
<dbReference type="EMBL" id="CCBN010000013">
    <property type="protein sequence ID" value="CDO56037.1"/>
    <property type="molecule type" value="Genomic_DNA"/>
</dbReference>
<dbReference type="SUPFAM" id="SSF48452">
    <property type="entry name" value="TPR-like"/>
    <property type="match status" value="1"/>
</dbReference>
<protein>
    <recommendedName>
        <fullName evidence="6">PB1 domain-containing protein</fullName>
    </recommendedName>
</protein>
<feature type="coiled-coil region" evidence="4">
    <location>
        <begin position="483"/>
        <end position="517"/>
    </location>
</feature>
<feature type="compositionally biased region" description="Polar residues" evidence="5">
    <location>
        <begin position="555"/>
        <end position="570"/>
    </location>
</feature>
<dbReference type="PANTHER" id="PTHR15175:SF0">
    <property type="entry name" value="SH3 DOMAIN-CONTAINING PROTEIN C23A1.17"/>
    <property type="match status" value="1"/>
</dbReference>
<evidence type="ECO:0000256" key="5">
    <source>
        <dbReference type="SAM" id="MobiDB-lite"/>
    </source>
</evidence>
<comment type="caution">
    <text evidence="7">The sequence shown here is derived from an EMBL/GenBank/DDBJ whole genome shotgun (WGS) entry which is preliminary data.</text>
</comment>
<dbReference type="STRING" id="1173061.A0A0J9XF86"/>
<feature type="region of interest" description="Disordered" evidence="5">
    <location>
        <begin position="354"/>
        <end position="452"/>
    </location>
</feature>
<dbReference type="AlphaFoldDB" id="A0A0J9XF86"/>
<proteinExistence type="predicted"/>
<dbReference type="SMART" id="SM00666">
    <property type="entry name" value="PB1"/>
    <property type="match status" value="1"/>
</dbReference>
<feature type="compositionally biased region" description="Low complexity" evidence="5">
    <location>
        <begin position="440"/>
        <end position="452"/>
    </location>
</feature>
<keyword evidence="4" id="KW-0175">Coiled coil</keyword>
<keyword evidence="2 3" id="KW-0802">TPR repeat</keyword>
<dbReference type="CDD" id="cd05992">
    <property type="entry name" value="PB1"/>
    <property type="match status" value="1"/>
</dbReference>
<feature type="domain" description="PB1" evidence="6">
    <location>
        <begin position="588"/>
        <end position="695"/>
    </location>
</feature>
<dbReference type="Pfam" id="PF13181">
    <property type="entry name" value="TPR_8"/>
    <property type="match status" value="1"/>
</dbReference>
<feature type="region of interest" description="Disordered" evidence="5">
    <location>
        <begin position="260"/>
        <end position="302"/>
    </location>
</feature>
<evidence type="ECO:0000259" key="6">
    <source>
        <dbReference type="PROSITE" id="PS51745"/>
    </source>
</evidence>
<keyword evidence="8" id="KW-1185">Reference proteome</keyword>
<feature type="repeat" description="TPR" evidence="3">
    <location>
        <begin position="88"/>
        <end position="121"/>
    </location>
</feature>
<dbReference type="Proteomes" id="UP000242525">
    <property type="component" value="Unassembled WGS sequence"/>
</dbReference>
<dbReference type="PANTHER" id="PTHR15175">
    <property type="entry name" value="NEUTROPHIL CYTOSOLIC FACTOR 2, NEUTROPHIL NADPH OXIDASE FACTOR 2"/>
    <property type="match status" value="1"/>
</dbReference>
<feature type="compositionally biased region" description="Polar residues" evidence="5">
    <location>
        <begin position="365"/>
        <end position="394"/>
    </location>
</feature>
<sequence>MRSNSTSIRSHNKSLSISQSTGSLSNINISYGNGNVPLTISEDEDVSTIGTALSTSLITDWIHALEAFDKGKLKEALQMFNAIEPKNSKINYNIASIYSTLGEYDTAISYFKLAIENDNYMAISYFQIGVCRFLSGLYKKAAGSFNTALKLLRGNSVVNYQQLGLEYKLYSCEIMYNRALSYIYSGQMTVGIYDLGFAIKEKRYIAEHRILEEALRHFSKSEEFIKDDDTDLRNMLKLPENFDSKAQRFSILGPPKAEYYKTGKEGESSQSSSPLSGKVITADDPESEATPDSPPKKNKEHDHKKMIYSLFSVPQGALFRLTETKVQSILNDKYIGAMFMGKPYPQPQALQPAFKEKSALRKKGSQSGFETETKPLQTGTHSHSGSADSTQPSVTEYIKHHTSKSSSGGSSVTVPLKQPKKMPSLPSLPSTVSKSSGTGSAQHSNQSSMSSNYQNDLEMSQTYMKFATPQANEAGIDDGDNYYMQQQQQLQQQQQQLQQQQQQLHQQQLQQQQQHQNMLPSEHIAYHSQQQYNQQNQQNQHNNNMHTTPPLHIQTPPTANGTANGFTQHNAPLPSPPIEQLGNNANPAIKVKIHFSKETRVTIVHRGISYSEFKTRIGQKFSTGASSSANGGMTNRYRNELEEDDDDDDHHSQDSSSRLFLRVKDEDGDLVLLGDQEDLDVALEEAVANHEPRAGSGAKASTVKLAVYCEVMPPAQSQGGVQFL</sequence>
<gene>
    <name evidence="7" type="ORF">BN980_GECA13s01990g</name>
</gene>
<dbReference type="SUPFAM" id="SSF54277">
    <property type="entry name" value="CAD &amp; PB1 domains"/>
    <property type="match status" value="1"/>
</dbReference>
<feature type="compositionally biased region" description="Low complexity" evidence="5">
    <location>
        <begin position="404"/>
        <end position="430"/>
    </location>
</feature>
<evidence type="ECO:0000256" key="2">
    <source>
        <dbReference type="ARBA" id="ARBA00022803"/>
    </source>
</evidence>
<organism evidence="7 8">
    <name type="scientific">Geotrichum candidum</name>
    <name type="common">Oospora lactis</name>
    <name type="synonym">Dipodascus geotrichum</name>
    <dbReference type="NCBI Taxonomy" id="1173061"/>
    <lineage>
        <taxon>Eukaryota</taxon>
        <taxon>Fungi</taxon>
        <taxon>Dikarya</taxon>
        <taxon>Ascomycota</taxon>
        <taxon>Saccharomycotina</taxon>
        <taxon>Dipodascomycetes</taxon>
        <taxon>Dipodascales</taxon>
        <taxon>Dipodascaceae</taxon>
        <taxon>Geotrichum</taxon>
    </lineage>
</organism>
<feature type="compositionally biased region" description="Low complexity" evidence="5">
    <location>
        <begin position="532"/>
        <end position="544"/>
    </location>
</feature>
<name>A0A0J9XF86_GEOCN</name>
<evidence type="ECO:0000313" key="8">
    <source>
        <dbReference type="Proteomes" id="UP000242525"/>
    </source>
</evidence>